<evidence type="ECO:0000256" key="1">
    <source>
        <dbReference type="ARBA" id="ARBA00010075"/>
    </source>
</evidence>
<dbReference type="AlphaFoldDB" id="A0A151AWM8"/>
<evidence type="ECO:0000313" key="8">
    <source>
        <dbReference type="Proteomes" id="UP000075531"/>
    </source>
</evidence>
<keyword evidence="2" id="KW-0815">Transposition</keyword>
<reference evidence="7 8" key="1">
    <citation type="submission" date="2016-02" db="EMBL/GenBank/DDBJ databases">
        <title>Genome sequence of Clostridium tepidiprofundi DSM 19306.</title>
        <authorList>
            <person name="Poehlein A."/>
            <person name="Daniel R."/>
        </authorList>
    </citation>
    <scope>NUCLEOTIDE SEQUENCE [LARGE SCALE GENOMIC DNA]</scope>
    <source>
        <strain evidence="7 8">DSM 19306</strain>
    </source>
</reference>
<dbReference type="PATRIC" id="fig|1121338.3.peg.2357"/>
<dbReference type="GO" id="GO:0006313">
    <property type="term" value="P:DNA transposition"/>
    <property type="evidence" value="ECO:0007669"/>
    <property type="project" value="InterPro"/>
</dbReference>
<comment type="caution">
    <text evidence="7">The sequence shown here is derived from an EMBL/GenBank/DDBJ whole genome shotgun (WGS) entry which is preliminary data.</text>
</comment>
<dbReference type="STRING" id="1121338.CLTEP_22850"/>
<dbReference type="GO" id="GO:0003677">
    <property type="term" value="F:DNA binding"/>
    <property type="evidence" value="ECO:0007669"/>
    <property type="project" value="UniProtKB-KW"/>
</dbReference>
<organism evidence="7 8">
    <name type="scientific">Clostridium tepidiprofundi DSM 19306</name>
    <dbReference type="NCBI Taxonomy" id="1121338"/>
    <lineage>
        <taxon>Bacteria</taxon>
        <taxon>Bacillati</taxon>
        <taxon>Bacillota</taxon>
        <taxon>Clostridia</taxon>
        <taxon>Eubacteriales</taxon>
        <taxon>Clostridiaceae</taxon>
        <taxon>Clostridium</taxon>
    </lineage>
</organism>
<dbReference type="InterPro" id="IPR012337">
    <property type="entry name" value="RNaseH-like_sf"/>
</dbReference>
<evidence type="ECO:0000259" key="6">
    <source>
        <dbReference type="Pfam" id="PF01609"/>
    </source>
</evidence>
<evidence type="ECO:0000256" key="3">
    <source>
        <dbReference type="ARBA" id="ARBA00023125"/>
    </source>
</evidence>
<gene>
    <name evidence="7" type="ORF">CLTEP_22850</name>
</gene>
<keyword evidence="5" id="KW-0812">Transmembrane</keyword>
<keyword evidence="5" id="KW-1133">Transmembrane helix</keyword>
<accession>A0A151AWM8</accession>
<dbReference type="PANTHER" id="PTHR33258:SF1">
    <property type="entry name" value="TRANSPOSASE INSL FOR INSERTION SEQUENCE ELEMENT IS186A-RELATED"/>
    <property type="match status" value="1"/>
</dbReference>
<dbReference type="PANTHER" id="PTHR33258">
    <property type="entry name" value="TRANSPOSASE INSL FOR INSERTION SEQUENCE ELEMENT IS186A-RELATED"/>
    <property type="match status" value="1"/>
</dbReference>
<dbReference type="InterPro" id="IPR002559">
    <property type="entry name" value="Transposase_11"/>
</dbReference>
<protein>
    <submittedName>
        <fullName evidence="7">Transposase DDE domain protein</fullName>
    </submittedName>
</protein>
<keyword evidence="3" id="KW-0238">DNA-binding</keyword>
<dbReference type="SUPFAM" id="SSF53098">
    <property type="entry name" value="Ribonuclease H-like"/>
    <property type="match status" value="1"/>
</dbReference>
<dbReference type="EMBL" id="LTBA01000040">
    <property type="protein sequence ID" value="KYH32064.1"/>
    <property type="molecule type" value="Genomic_DNA"/>
</dbReference>
<keyword evidence="5" id="KW-0472">Membrane</keyword>
<name>A0A151AWM8_9CLOT</name>
<sequence>MKKRPSYAKIICDQTNTAIRRNDLMKKSNTIIDIMQVLLTEQEVKEVCDILGYKDTSRKFTVYSLLKFFIAAATGEWKSFRHGAENTADYGLETIDYSTVSKKATKVNYKITKKLFELLVSKCNRVTKRTLKLPKDLLAIDSTTITVGKPRLKWAKYKGQRSGVKLHVAFNVAQMMPVKVEETIALKHDGPIGEKLTNTTCILVEDRAYGKHERFDKFKEEGQSFVIRIKGNIHIIQPKSLKRMDNKDSSIIKDITCKLGKDDKQTKNRFRVVEFKDFKGKYIRVCTDMLNLSAEKIAAIYKERWNIETFFRFIKQNLNVKRLFGTSQNSVYNQLFCGFIAYILLHFFYMETSQTWKYVKLSFVEFTRKLCKDTLQIEVYISIDFLMQKIKNQDNNRIENIG</sequence>
<comment type="similarity">
    <text evidence="1">Belongs to the transposase 11 family.</text>
</comment>
<keyword evidence="8" id="KW-1185">Reference proteome</keyword>
<feature type="domain" description="Transposase IS4-like" evidence="6">
    <location>
        <begin position="134"/>
        <end position="344"/>
    </location>
</feature>
<dbReference type="GO" id="GO:0004803">
    <property type="term" value="F:transposase activity"/>
    <property type="evidence" value="ECO:0007669"/>
    <property type="project" value="InterPro"/>
</dbReference>
<dbReference type="InterPro" id="IPR047952">
    <property type="entry name" value="Transpos_IS4"/>
</dbReference>
<evidence type="ECO:0000313" key="7">
    <source>
        <dbReference type="EMBL" id="KYH32064.1"/>
    </source>
</evidence>
<dbReference type="NCBIfam" id="NF033592">
    <property type="entry name" value="transpos_IS4_1"/>
    <property type="match status" value="1"/>
</dbReference>
<dbReference type="Proteomes" id="UP000075531">
    <property type="component" value="Unassembled WGS sequence"/>
</dbReference>
<evidence type="ECO:0000256" key="2">
    <source>
        <dbReference type="ARBA" id="ARBA00022578"/>
    </source>
</evidence>
<proteinExistence type="inferred from homology"/>
<evidence type="ECO:0000256" key="4">
    <source>
        <dbReference type="ARBA" id="ARBA00023172"/>
    </source>
</evidence>
<keyword evidence="4" id="KW-0233">DNA recombination</keyword>
<dbReference type="Pfam" id="PF01609">
    <property type="entry name" value="DDE_Tnp_1"/>
    <property type="match status" value="1"/>
</dbReference>
<feature type="transmembrane region" description="Helical" evidence="5">
    <location>
        <begin position="331"/>
        <end position="350"/>
    </location>
</feature>
<evidence type="ECO:0000256" key="5">
    <source>
        <dbReference type="SAM" id="Phobius"/>
    </source>
</evidence>
<dbReference type="OrthoDB" id="29496at2"/>